<proteinExistence type="predicted"/>
<reference evidence="3" key="1">
    <citation type="submission" date="2022-10" db="EMBL/GenBank/DDBJ databases">
        <authorList>
            <person name="Yu W.X."/>
        </authorList>
    </citation>
    <scope>NUCLEOTIDE SEQUENCE</scope>
    <source>
        <strain evidence="3">AAT</strain>
    </source>
</reference>
<keyword evidence="4" id="KW-1185">Reference proteome</keyword>
<name>A0AAE3M8D2_9BACT</name>
<evidence type="ECO:0000313" key="4">
    <source>
        <dbReference type="Proteomes" id="UP001209229"/>
    </source>
</evidence>
<feature type="domain" description="Lipoyl-binding" evidence="2">
    <location>
        <begin position="63"/>
        <end position="140"/>
    </location>
</feature>
<dbReference type="FunFam" id="2.40.50.100:FF:000003">
    <property type="entry name" value="Acetyl-CoA carboxylase biotin carboxyl carrier protein"/>
    <property type="match status" value="1"/>
</dbReference>
<dbReference type="InterPro" id="IPR050709">
    <property type="entry name" value="Biotin_Carboxyl_Carrier/Decarb"/>
</dbReference>
<dbReference type="PANTHER" id="PTHR45266">
    <property type="entry name" value="OXALOACETATE DECARBOXYLASE ALPHA CHAIN"/>
    <property type="match status" value="1"/>
</dbReference>
<dbReference type="AlphaFoldDB" id="A0AAE3M8D2"/>
<organism evidence="3 4">
    <name type="scientific">Plebeiibacterium sediminum</name>
    <dbReference type="NCBI Taxonomy" id="2992112"/>
    <lineage>
        <taxon>Bacteria</taxon>
        <taxon>Pseudomonadati</taxon>
        <taxon>Bacteroidota</taxon>
        <taxon>Bacteroidia</taxon>
        <taxon>Marinilabiliales</taxon>
        <taxon>Marinilabiliaceae</taxon>
        <taxon>Plebeiibacterium</taxon>
    </lineage>
</organism>
<dbReference type="EMBL" id="JAPDPJ010000083">
    <property type="protein sequence ID" value="MCW3789131.1"/>
    <property type="molecule type" value="Genomic_DNA"/>
</dbReference>
<comment type="caution">
    <text evidence="3">The sequence shown here is derived from an EMBL/GenBank/DDBJ whole genome shotgun (WGS) entry which is preliminary data.</text>
</comment>
<dbReference type="InterPro" id="IPR001882">
    <property type="entry name" value="Biotin_BS"/>
</dbReference>
<evidence type="ECO:0000259" key="2">
    <source>
        <dbReference type="PROSITE" id="PS50968"/>
    </source>
</evidence>
<dbReference type="RefSeq" id="WP_301192687.1">
    <property type="nucleotide sequence ID" value="NZ_JAPDPJ010000083.1"/>
</dbReference>
<protein>
    <submittedName>
        <fullName evidence="3">Biotin/lipoyl-binding protein</fullName>
    </submittedName>
</protein>
<dbReference type="PROSITE" id="PS50968">
    <property type="entry name" value="BIOTINYL_LIPOYL"/>
    <property type="match status" value="1"/>
</dbReference>
<sequence>MKKFDFTVNGNKYHVEVKDFEDSLATVVVNGTAYEVEVHQEVKKTKTPKLVRKEVERKPGEGAVPNKATGAGAIKAPLPGNIFSINVAVGDAVKKGDVLLVMEAMKMENNVLAEKDAVVKNIKVAVGDAVLQNDILIEFE</sequence>
<gene>
    <name evidence="3" type="ORF">OM075_21875</name>
</gene>
<dbReference type="InterPro" id="IPR000089">
    <property type="entry name" value="Biotin_lipoyl"/>
</dbReference>
<evidence type="ECO:0000313" key="3">
    <source>
        <dbReference type="EMBL" id="MCW3789131.1"/>
    </source>
</evidence>
<accession>A0AAE3M8D2</accession>
<dbReference type="InterPro" id="IPR011053">
    <property type="entry name" value="Single_hybrid_motif"/>
</dbReference>
<evidence type="ECO:0000256" key="1">
    <source>
        <dbReference type="ARBA" id="ARBA00023267"/>
    </source>
</evidence>
<dbReference type="PROSITE" id="PS00188">
    <property type="entry name" value="BIOTIN"/>
    <property type="match status" value="1"/>
</dbReference>
<dbReference type="SUPFAM" id="SSF51230">
    <property type="entry name" value="Single hybrid motif"/>
    <property type="match status" value="1"/>
</dbReference>
<dbReference type="Proteomes" id="UP001209229">
    <property type="component" value="Unassembled WGS sequence"/>
</dbReference>
<dbReference type="Gene3D" id="2.40.50.100">
    <property type="match status" value="1"/>
</dbReference>
<keyword evidence="1" id="KW-0092">Biotin</keyword>
<dbReference type="Pfam" id="PF00364">
    <property type="entry name" value="Biotin_lipoyl"/>
    <property type="match status" value="1"/>
</dbReference>
<dbReference type="PANTHER" id="PTHR45266:SF3">
    <property type="entry name" value="OXALOACETATE DECARBOXYLASE ALPHA CHAIN"/>
    <property type="match status" value="1"/>
</dbReference>
<dbReference type="CDD" id="cd06850">
    <property type="entry name" value="biotinyl_domain"/>
    <property type="match status" value="1"/>
</dbReference>